<dbReference type="InterPro" id="IPR007391">
    <property type="entry name" value="Vancomycin_resist_VanW"/>
</dbReference>
<evidence type="ECO:0008006" key="5">
    <source>
        <dbReference type="Google" id="ProtNLM"/>
    </source>
</evidence>
<comment type="caution">
    <text evidence="3">The sequence shown here is derived from an EMBL/GenBank/DDBJ whole genome shotgun (WGS) entry which is preliminary data.</text>
</comment>
<proteinExistence type="predicted"/>
<keyword evidence="2" id="KW-0732">Signal</keyword>
<dbReference type="Pfam" id="PF04294">
    <property type="entry name" value="VanW"/>
    <property type="match status" value="1"/>
</dbReference>
<gene>
    <name evidence="3" type="ORF">GCM10010302_63770</name>
</gene>
<dbReference type="PANTHER" id="PTHR35788">
    <property type="entry name" value="EXPORTED PROTEIN-RELATED"/>
    <property type="match status" value="1"/>
</dbReference>
<evidence type="ECO:0000313" key="4">
    <source>
        <dbReference type="Proteomes" id="UP001501867"/>
    </source>
</evidence>
<keyword evidence="4" id="KW-1185">Reference proteome</keyword>
<dbReference type="EMBL" id="BAAABV010000028">
    <property type="protein sequence ID" value="GAA0315917.1"/>
    <property type="molecule type" value="Genomic_DNA"/>
</dbReference>
<dbReference type="InterPro" id="IPR052913">
    <property type="entry name" value="Glycopeptide_resist_protein"/>
</dbReference>
<accession>A0ABP3FHR5</accession>
<feature type="region of interest" description="Disordered" evidence="1">
    <location>
        <begin position="252"/>
        <end position="290"/>
    </location>
</feature>
<organism evidence="3 4">
    <name type="scientific">Streptomyces polychromogenes</name>
    <dbReference type="NCBI Taxonomy" id="67342"/>
    <lineage>
        <taxon>Bacteria</taxon>
        <taxon>Bacillati</taxon>
        <taxon>Actinomycetota</taxon>
        <taxon>Actinomycetes</taxon>
        <taxon>Kitasatosporales</taxon>
        <taxon>Streptomycetaceae</taxon>
        <taxon>Streptomyces</taxon>
    </lineage>
</organism>
<reference evidence="4" key="1">
    <citation type="journal article" date="2019" name="Int. J. Syst. Evol. Microbiol.">
        <title>The Global Catalogue of Microorganisms (GCM) 10K type strain sequencing project: providing services to taxonomists for standard genome sequencing and annotation.</title>
        <authorList>
            <consortium name="The Broad Institute Genomics Platform"/>
            <consortium name="The Broad Institute Genome Sequencing Center for Infectious Disease"/>
            <person name="Wu L."/>
            <person name="Ma J."/>
        </authorList>
    </citation>
    <scope>NUCLEOTIDE SEQUENCE [LARGE SCALE GENOMIC DNA]</scope>
    <source>
        <strain evidence="4">JCM 4505</strain>
    </source>
</reference>
<feature type="chain" id="PRO_5046261165" description="VanW like protein" evidence="2">
    <location>
        <begin position="30"/>
        <end position="290"/>
    </location>
</feature>
<protein>
    <recommendedName>
        <fullName evidence="5">VanW like protein</fullName>
    </recommendedName>
</protein>
<evidence type="ECO:0000256" key="2">
    <source>
        <dbReference type="SAM" id="SignalP"/>
    </source>
</evidence>
<evidence type="ECO:0000256" key="1">
    <source>
        <dbReference type="SAM" id="MobiDB-lite"/>
    </source>
</evidence>
<feature type="signal peptide" evidence="2">
    <location>
        <begin position="1"/>
        <end position="29"/>
    </location>
</feature>
<evidence type="ECO:0000313" key="3">
    <source>
        <dbReference type="EMBL" id="GAA0315917.1"/>
    </source>
</evidence>
<name>A0ABP3FHR5_9ACTN</name>
<dbReference type="Proteomes" id="UP001501867">
    <property type="component" value="Unassembled WGS sequence"/>
</dbReference>
<dbReference type="PANTHER" id="PTHR35788:SF1">
    <property type="entry name" value="EXPORTED PROTEIN"/>
    <property type="match status" value="1"/>
</dbReference>
<feature type="region of interest" description="Disordered" evidence="1">
    <location>
        <begin position="205"/>
        <end position="228"/>
    </location>
</feature>
<feature type="compositionally biased region" description="Pro residues" evidence="1">
    <location>
        <begin position="270"/>
        <end position="290"/>
    </location>
</feature>
<sequence length="290" mass="30684">MRLAHRLPALTGAAALGLCLTLLIPAGHASGAEAPPAAAKGLGEVVAAPQTVSSFTVHFPAAAYRTTNIGRAVELINGSVVRPGETWSFNRTVGERTPENGFVDGIMINDGRYVKSPGGGVSSVATALYNAVFFAGAEFVEHGAHSFYIERYPEGREATVAWGTLDLRWRNDSGHPLTIRAESTDTSVTITLLGTKKYDAIRATQGPRTHVTPPAKREASGPDCEAQTPLEGFDVAVDRVFVRQGQEVRRQTFRTHYTPRDEVVCAAEPSPSPSPTAAPASSPAPRPSGG</sequence>